<proteinExistence type="predicted"/>
<dbReference type="Gene3D" id="2.40.128.10">
    <property type="match status" value="2"/>
</dbReference>
<evidence type="ECO:0000313" key="5">
    <source>
        <dbReference type="Proteomes" id="UP000540266"/>
    </source>
</evidence>
<accession>A0A7X6F2Z2</accession>
<feature type="region of interest" description="Disordered" evidence="2">
    <location>
        <begin position="213"/>
        <end position="233"/>
    </location>
</feature>
<dbReference type="SUPFAM" id="SSF50882">
    <property type="entry name" value="beta-Barrel protease inhibitors"/>
    <property type="match status" value="2"/>
</dbReference>
<dbReference type="InterPro" id="IPR021140">
    <property type="entry name" value="Inh/Omp19"/>
</dbReference>
<dbReference type="AlphaFoldDB" id="A0A7X6F2Z2"/>
<dbReference type="PROSITE" id="PS51257">
    <property type="entry name" value="PROKAR_LIPOPROTEIN"/>
    <property type="match status" value="1"/>
</dbReference>
<reference evidence="4 5" key="1">
    <citation type="submission" date="2020-11" db="EMBL/GenBank/DDBJ databases">
        <title>Indigenous Rhizobia Nodulating Common beans in Western Kenya.</title>
        <authorList>
            <person name="Wekesa C.S."/>
            <person name="Oelmueller R."/>
            <person name="Furch A.C."/>
        </authorList>
    </citation>
    <scope>NUCLEOTIDE SEQUENCE [LARGE SCALE GENOMIC DNA]</scope>
    <source>
        <strain evidence="5">BS3</strain>
    </source>
</reference>
<evidence type="ECO:0000256" key="1">
    <source>
        <dbReference type="ARBA" id="ARBA00022729"/>
    </source>
</evidence>
<evidence type="ECO:0000256" key="3">
    <source>
        <dbReference type="SAM" id="SignalP"/>
    </source>
</evidence>
<dbReference type="InterPro" id="IPR016085">
    <property type="entry name" value="Protease_inh_B-barrel_dom"/>
</dbReference>
<evidence type="ECO:0000256" key="2">
    <source>
        <dbReference type="SAM" id="MobiDB-lite"/>
    </source>
</evidence>
<dbReference type="EMBL" id="CP064931">
    <property type="protein sequence ID" value="QPK07104.1"/>
    <property type="molecule type" value="Genomic_DNA"/>
</dbReference>
<feature type="compositionally biased region" description="Basic and acidic residues" evidence="2">
    <location>
        <begin position="213"/>
        <end position="222"/>
    </location>
</feature>
<dbReference type="GO" id="GO:0004866">
    <property type="term" value="F:endopeptidase inhibitor activity"/>
    <property type="evidence" value="ECO:0007669"/>
    <property type="project" value="InterPro"/>
</dbReference>
<evidence type="ECO:0000313" key="4">
    <source>
        <dbReference type="EMBL" id="QPK07104.1"/>
    </source>
</evidence>
<protein>
    <submittedName>
        <fullName evidence="4">AprI/Inh family metalloprotease inhibitor</fullName>
    </submittedName>
</protein>
<feature type="chain" id="PRO_5043994689" evidence="3">
    <location>
        <begin position="24"/>
        <end position="233"/>
    </location>
</feature>
<dbReference type="Proteomes" id="UP000540266">
    <property type="component" value="Chromosome"/>
</dbReference>
<sequence length="233" mass="24400">MTGFMLRLTIPAAVLLACAPAAAQDIDLDILRAQAGTYLVAPENGGDGCRLTLETDLAIGGYSLSGQDSCSKPLPALAEAAAWNFDGNGGLILIDPTRKVIARFVENEGSSMKTEDETPLLLVSAPDGIDRLPTFSSLAGKWVMQRPDGEKLCSVTLEGTVDTDGNAPLLPSGDCAANVSRLKLAIWHIDGLGLTLMGHDGASLGFQMRADGSFDKSREEGGKPLSLVRSDAL</sequence>
<feature type="signal peptide" evidence="3">
    <location>
        <begin position="1"/>
        <end position="23"/>
    </location>
</feature>
<organism evidence="4 5">
    <name type="scientific">Rhizobium phaseoli</name>
    <dbReference type="NCBI Taxonomy" id="396"/>
    <lineage>
        <taxon>Bacteria</taxon>
        <taxon>Pseudomonadati</taxon>
        <taxon>Pseudomonadota</taxon>
        <taxon>Alphaproteobacteria</taxon>
        <taxon>Hyphomicrobiales</taxon>
        <taxon>Rhizobiaceae</taxon>
        <taxon>Rhizobium/Agrobacterium group</taxon>
        <taxon>Rhizobium</taxon>
    </lineage>
</organism>
<gene>
    <name evidence="4" type="ORF">HER27_011350</name>
</gene>
<name>A0A7X6F2Z2_9HYPH</name>
<dbReference type="RefSeq" id="WP_167860738.1">
    <property type="nucleotide sequence ID" value="NZ_CP064931.1"/>
</dbReference>
<keyword evidence="1 3" id="KW-0732">Signal</keyword>
<dbReference type="Pfam" id="PF02974">
    <property type="entry name" value="Inh"/>
    <property type="match status" value="2"/>
</dbReference>